<dbReference type="Proteomes" id="UP000239549">
    <property type="component" value="Unassembled WGS sequence"/>
</dbReference>
<dbReference type="OrthoDB" id="154477at2"/>
<dbReference type="RefSeq" id="WP_104372326.1">
    <property type="nucleotide sequence ID" value="NZ_BFAV01000125.1"/>
</dbReference>
<proteinExistence type="predicted"/>
<gene>
    <name evidence="1" type="ORF">DCCM_3124</name>
</gene>
<dbReference type="Gene3D" id="3.40.50.11310">
    <property type="entry name" value="Bacterial phosphonate metabolism protein PhnH"/>
    <property type="match status" value="1"/>
</dbReference>
<comment type="caution">
    <text evidence="1">The sequence shown here is derived from an EMBL/GenBank/DDBJ whole genome shotgun (WGS) entry which is preliminary data.</text>
</comment>
<dbReference type="EMBL" id="BFAV01000125">
    <property type="protein sequence ID" value="GBF34013.1"/>
    <property type="molecule type" value="Genomic_DNA"/>
</dbReference>
<organism evidence="1 2">
    <name type="scientific">Desulfocucumis palustris</name>
    <dbReference type="NCBI Taxonomy" id="1898651"/>
    <lineage>
        <taxon>Bacteria</taxon>
        <taxon>Bacillati</taxon>
        <taxon>Bacillota</taxon>
        <taxon>Clostridia</taxon>
        <taxon>Eubacteriales</taxon>
        <taxon>Desulfocucumaceae</taxon>
        <taxon>Desulfocucumis</taxon>
    </lineage>
</organism>
<dbReference type="InterPro" id="IPR038058">
    <property type="entry name" value="PhnH-like_sp"/>
</dbReference>
<accession>A0A2L2XE76</accession>
<dbReference type="NCBIfam" id="TIGR03292">
    <property type="entry name" value="PhnH_redo"/>
    <property type="match status" value="1"/>
</dbReference>
<reference evidence="2" key="1">
    <citation type="submission" date="2018-02" db="EMBL/GenBank/DDBJ databases">
        <title>Genome sequence of Desulfocucumis palustris strain NAW-5.</title>
        <authorList>
            <person name="Watanabe M."/>
            <person name="Kojima H."/>
            <person name="Fukui M."/>
        </authorList>
    </citation>
    <scope>NUCLEOTIDE SEQUENCE [LARGE SCALE GENOMIC DNA]</scope>
    <source>
        <strain evidence="2">NAW-5</strain>
    </source>
</reference>
<dbReference type="GO" id="GO:0019634">
    <property type="term" value="P:organic phosphonate metabolic process"/>
    <property type="evidence" value="ECO:0007669"/>
    <property type="project" value="InterPro"/>
</dbReference>
<evidence type="ECO:0000313" key="1">
    <source>
        <dbReference type="EMBL" id="GBF34013.1"/>
    </source>
</evidence>
<protein>
    <submittedName>
        <fullName evidence="1">PhnH protein</fullName>
    </submittedName>
</protein>
<name>A0A2L2XE76_9FIRM</name>
<dbReference type="PIRSF" id="PIRSF020680">
    <property type="entry name" value="PhnH"/>
    <property type="match status" value="1"/>
</dbReference>
<sequence length="198" mass="21636">MKLDAVHDIQRAYRKTLDAMSRPGLISNIKAQADNIDVEAGCFNSTVVLALMLLDTEVTFKAVSEREAEISRLINQLTYARAAEPENADFIFILNDAGPLALEKAFKAACPGNLIDPHKSATIIVEVATLGNNGDLIITGPGIDRESCIKVQTTDSWVDIRAEKNVEYPLGIDIIFTDSSHNILCIPRTTQIVKRVVG</sequence>
<keyword evidence="2" id="KW-1185">Reference proteome</keyword>
<dbReference type="Pfam" id="PF05845">
    <property type="entry name" value="PhnH"/>
    <property type="match status" value="1"/>
</dbReference>
<dbReference type="InterPro" id="IPR008772">
    <property type="entry name" value="Phosphonate_metab_PhnH"/>
</dbReference>
<evidence type="ECO:0000313" key="2">
    <source>
        <dbReference type="Proteomes" id="UP000239549"/>
    </source>
</evidence>
<dbReference type="AlphaFoldDB" id="A0A2L2XE76"/>
<dbReference type="SUPFAM" id="SSF159709">
    <property type="entry name" value="PhnH-like"/>
    <property type="match status" value="1"/>
</dbReference>